<dbReference type="Gene3D" id="2.170.270.10">
    <property type="entry name" value="SET domain"/>
    <property type="match status" value="1"/>
</dbReference>
<feature type="domain" description="SET" evidence="1">
    <location>
        <begin position="20"/>
        <end position="401"/>
    </location>
</feature>
<name>A0AAW0ELK0_9TRYP</name>
<evidence type="ECO:0000259" key="1">
    <source>
        <dbReference type="PROSITE" id="PS50280"/>
    </source>
</evidence>
<dbReference type="AlphaFoldDB" id="A0AAW0ELK0"/>
<organism evidence="2 3">
    <name type="scientific">Novymonas esmeraldas</name>
    <dbReference type="NCBI Taxonomy" id="1808958"/>
    <lineage>
        <taxon>Eukaryota</taxon>
        <taxon>Discoba</taxon>
        <taxon>Euglenozoa</taxon>
        <taxon>Kinetoplastea</taxon>
        <taxon>Metakinetoplastina</taxon>
        <taxon>Trypanosomatida</taxon>
        <taxon>Trypanosomatidae</taxon>
        <taxon>Novymonas</taxon>
    </lineage>
</organism>
<proteinExistence type="predicted"/>
<dbReference type="InterPro" id="IPR001214">
    <property type="entry name" value="SET_dom"/>
</dbReference>
<keyword evidence="3" id="KW-1185">Reference proteome</keyword>
<dbReference type="Pfam" id="PF00856">
    <property type="entry name" value="SET"/>
    <property type="match status" value="1"/>
</dbReference>
<sequence length="447" mass="47073">MDPAVKAAGELNTIFARLEVPCEVLVTGEEGKHVRATAPLEAGVALVEELPIISWPSAPLLQLRLPFCFQCLRLSCHRLPSEEPTTATAAAAAVLPSPSWTRCGQCESYFCSPECHQASARVHRLLCSCLPAVREAGQAGATASAPSSASSAAASSSSGITLEALARCVAWITHRLSHVIEQQRLTHDVLQADYAQQPRLPGGDAEKSVVWSSSSLNYQLFTQVVAPFSRLISPPDGVSFGGISLTAWMATLRALLAARCAKVLLVASGASLAVVQTCAVAVGDGRGRQAPDAAPAPLLWAEALVSTLFSDDTLRTLVGQMMLNAHAVNDYVLPCCDGDAAPAPATFDWILKGAGLYSLLASFNHSCAPNAAVSHVDDTHEVVLRTTRPVRAGEALTITYIPLGAGADSRAERQRQLKNYFFTCRCSRCVAEAAGEDAGSDVAALVT</sequence>
<dbReference type="PANTHER" id="PTHR12197">
    <property type="entry name" value="HISTONE-LYSINE N-METHYLTRANSFERASE SMYD"/>
    <property type="match status" value="1"/>
</dbReference>
<gene>
    <name evidence="2" type="ORF">NESM_000345200</name>
</gene>
<reference evidence="2 3" key="1">
    <citation type="journal article" date="2021" name="MBio">
        <title>A New Model Trypanosomatid, Novymonas esmeraldas: Genomic Perception of Its 'Candidatus Pandoraea novymonadis' Endosymbiont.</title>
        <authorList>
            <person name="Zakharova A."/>
            <person name="Saura A."/>
            <person name="Butenko A."/>
            <person name="Podesvova L."/>
            <person name="Warmusova S."/>
            <person name="Kostygov A.Y."/>
            <person name="Nenarokova A."/>
            <person name="Lukes J."/>
            <person name="Opperdoes F.R."/>
            <person name="Yurchenko V."/>
        </authorList>
    </citation>
    <scope>NUCLEOTIDE SEQUENCE [LARGE SCALE GENOMIC DNA]</scope>
    <source>
        <strain evidence="2 3">E262AT.01</strain>
    </source>
</reference>
<dbReference type="InterPro" id="IPR050869">
    <property type="entry name" value="H3K4_H4K5_MeTrfase"/>
</dbReference>
<dbReference type="SUPFAM" id="SSF82199">
    <property type="entry name" value="SET domain"/>
    <property type="match status" value="1"/>
</dbReference>
<comment type="caution">
    <text evidence="2">The sequence shown here is derived from an EMBL/GenBank/DDBJ whole genome shotgun (WGS) entry which is preliminary data.</text>
</comment>
<dbReference type="PROSITE" id="PS50280">
    <property type="entry name" value="SET"/>
    <property type="match status" value="1"/>
</dbReference>
<dbReference type="CDD" id="cd20071">
    <property type="entry name" value="SET_SMYD"/>
    <property type="match status" value="1"/>
</dbReference>
<accession>A0AAW0ELK0</accession>
<evidence type="ECO:0000313" key="2">
    <source>
        <dbReference type="EMBL" id="KAK7194302.1"/>
    </source>
</evidence>
<dbReference type="Proteomes" id="UP001430356">
    <property type="component" value="Unassembled WGS sequence"/>
</dbReference>
<dbReference type="EMBL" id="JAECZO010000034">
    <property type="protein sequence ID" value="KAK7194302.1"/>
    <property type="molecule type" value="Genomic_DNA"/>
</dbReference>
<dbReference type="GO" id="GO:0005634">
    <property type="term" value="C:nucleus"/>
    <property type="evidence" value="ECO:0007669"/>
    <property type="project" value="TreeGrafter"/>
</dbReference>
<evidence type="ECO:0000313" key="3">
    <source>
        <dbReference type="Proteomes" id="UP001430356"/>
    </source>
</evidence>
<dbReference type="InterPro" id="IPR046341">
    <property type="entry name" value="SET_dom_sf"/>
</dbReference>
<dbReference type="PANTHER" id="PTHR12197:SF251">
    <property type="entry name" value="EG:BACR7C10.4 PROTEIN"/>
    <property type="match status" value="1"/>
</dbReference>
<protein>
    <submittedName>
        <fullName evidence="2">SET domain containing protein</fullName>
    </submittedName>
</protein>